<evidence type="ECO:0000256" key="3">
    <source>
        <dbReference type="SAM" id="MobiDB-lite"/>
    </source>
</evidence>
<dbReference type="SMART" id="SM00147">
    <property type="entry name" value="RasGEF"/>
    <property type="match status" value="1"/>
</dbReference>
<feature type="domain" description="DEP" evidence="5">
    <location>
        <begin position="564"/>
        <end position="622"/>
    </location>
</feature>
<evidence type="ECO:0000256" key="2">
    <source>
        <dbReference type="PROSITE-ProRule" id="PRU00168"/>
    </source>
</evidence>
<comment type="caution">
    <text evidence="7">The sequence shown here is derived from an EMBL/GenBank/DDBJ whole genome shotgun (WGS) entry which is preliminary data.</text>
</comment>
<dbReference type="PROSITE" id="PS50186">
    <property type="entry name" value="DEP"/>
    <property type="match status" value="1"/>
</dbReference>
<feature type="compositionally biased region" description="Pro residues" evidence="3">
    <location>
        <begin position="133"/>
        <end position="142"/>
    </location>
</feature>
<evidence type="ECO:0000259" key="6">
    <source>
        <dbReference type="PROSITE" id="PS50212"/>
    </source>
</evidence>
<feature type="region of interest" description="Disordered" evidence="3">
    <location>
        <begin position="162"/>
        <end position="209"/>
    </location>
</feature>
<protein>
    <submittedName>
        <fullName evidence="7">Ras guanine nucleotide exchange factor</fullName>
    </submittedName>
</protein>
<feature type="region of interest" description="Disordered" evidence="3">
    <location>
        <begin position="125"/>
        <end position="149"/>
    </location>
</feature>
<dbReference type="Pfam" id="PF00618">
    <property type="entry name" value="RasGEF_N"/>
    <property type="match status" value="1"/>
</dbReference>
<dbReference type="GO" id="GO:0005886">
    <property type="term" value="C:plasma membrane"/>
    <property type="evidence" value="ECO:0007669"/>
    <property type="project" value="TreeGrafter"/>
</dbReference>
<dbReference type="InterPro" id="IPR036964">
    <property type="entry name" value="RASGEF_cat_dom_sf"/>
</dbReference>
<dbReference type="InterPro" id="IPR019804">
    <property type="entry name" value="Ras_G-nucl-exch_fac_CS"/>
</dbReference>
<dbReference type="SMART" id="SM00229">
    <property type="entry name" value="RasGEFN"/>
    <property type="match status" value="1"/>
</dbReference>
<keyword evidence="8" id="KW-1185">Reference proteome</keyword>
<dbReference type="SUPFAM" id="SSF46785">
    <property type="entry name" value="Winged helix' DNA-binding domain"/>
    <property type="match status" value="1"/>
</dbReference>
<dbReference type="GO" id="GO:0005085">
    <property type="term" value="F:guanyl-nucleotide exchange factor activity"/>
    <property type="evidence" value="ECO:0007669"/>
    <property type="project" value="UniProtKB-KW"/>
</dbReference>
<dbReference type="CDD" id="cd06224">
    <property type="entry name" value="REM"/>
    <property type="match status" value="1"/>
</dbReference>
<gene>
    <name evidence="7" type="ORF">PROFUN_04088</name>
</gene>
<feature type="domain" description="N-terminal Ras-GEF" evidence="6">
    <location>
        <begin position="394"/>
        <end position="512"/>
    </location>
</feature>
<dbReference type="InterPro" id="IPR000651">
    <property type="entry name" value="Ras-like_Gua-exchang_fac_N"/>
</dbReference>
<evidence type="ECO:0000313" key="7">
    <source>
        <dbReference type="EMBL" id="PRP84097.1"/>
    </source>
</evidence>
<reference evidence="7 8" key="1">
    <citation type="journal article" date="2018" name="Genome Biol. Evol.">
        <title>Multiple Roots of Fruiting Body Formation in Amoebozoa.</title>
        <authorList>
            <person name="Hillmann F."/>
            <person name="Forbes G."/>
            <person name="Novohradska S."/>
            <person name="Ferling I."/>
            <person name="Riege K."/>
            <person name="Groth M."/>
            <person name="Westermann M."/>
            <person name="Marz M."/>
            <person name="Spaller T."/>
            <person name="Winckler T."/>
            <person name="Schaap P."/>
            <person name="Glockner G."/>
        </authorList>
    </citation>
    <scope>NUCLEOTIDE SEQUENCE [LARGE SCALE GENOMIC DNA]</scope>
    <source>
        <strain evidence="7 8">Jena</strain>
    </source>
</reference>
<dbReference type="PANTHER" id="PTHR23113:SF368">
    <property type="entry name" value="CELL DIVISION CONTROL PROTEIN 25"/>
    <property type="match status" value="1"/>
</dbReference>
<evidence type="ECO:0000313" key="8">
    <source>
        <dbReference type="Proteomes" id="UP000241769"/>
    </source>
</evidence>
<dbReference type="InterPro" id="IPR036388">
    <property type="entry name" value="WH-like_DNA-bd_sf"/>
</dbReference>
<accession>A0A2P6NJH5</accession>
<dbReference type="SUPFAM" id="SSF48366">
    <property type="entry name" value="Ras GEF"/>
    <property type="match status" value="1"/>
</dbReference>
<evidence type="ECO:0000256" key="1">
    <source>
        <dbReference type="ARBA" id="ARBA00022658"/>
    </source>
</evidence>
<evidence type="ECO:0000259" key="4">
    <source>
        <dbReference type="PROSITE" id="PS50009"/>
    </source>
</evidence>
<dbReference type="PROSITE" id="PS50009">
    <property type="entry name" value="RASGEF_CAT"/>
    <property type="match status" value="1"/>
</dbReference>
<dbReference type="AlphaFoldDB" id="A0A2P6NJH5"/>
<dbReference type="Gene3D" id="1.10.840.10">
    <property type="entry name" value="Ras guanine-nucleotide exchange factors catalytic domain"/>
    <property type="match status" value="1"/>
</dbReference>
<dbReference type="InterPro" id="IPR008937">
    <property type="entry name" value="Ras-like_GEF"/>
</dbReference>
<dbReference type="EMBL" id="MDYQ01000069">
    <property type="protein sequence ID" value="PRP84097.1"/>
    <property type="molecule type" value="Genomic_DNA"/>
</dbReference>
<dbReference type="STRING" id="1890364.A0A2P6NJH5"/>
<dbReference type="InterPro" id="IPR000591">
    <property type="entry name" value="DEP_dom"/>
</dbReference>
<feature type="compositionally biased region" description="Low complexity" evidence="3">
    <location>
        <begin position="870"/>
        <end position="882"/>
    </location>
</feature>
<dbReference type="CDD" id="cd04371">
    <property type="entry name" value="DEP"/>
    <property type="match status" value="1"/>
</dbReference>
<keyword evidence="1 2" id="KW-0344">Guanine-nucleotide releasing factor</keyword>
<dbReference type="InterPro" id="IPR001895">
    <property type="entry name" value="RASGEF_cat_dom"/>
</dbReference>
<dbReference type="Pfam" id="PF00617">
    <property type="entry name" value="RasGEF"/>
    <property type="match status" value="1"/>
</dbReference>
<evidence type="ECO:0000259" key="5">
    <source>
        <dbReference type="PROSITE" id="PS50186"/>
    </source>
</evidence>
<feature type="domain" description="Ras-GEF" evidence="4">
    <location>
        <begin position="642"/>
        <end position="866"/>
    </location>
</feature>
<proteinExistence type="predicted"/>
<feature type="region of interest" description="Disordered" evidence="3">
    <location>
        <begin position="76"/>
        <end position="98"/>
    </location>
</feature>
<organism evidence="7 8">
    <name type="scientific">Planoprotostelium fungivorum</name>
    <dbReference type="NCBI Taxonomy" id="1890364"/>
    <lineage>
        <taxon>Eukaryota</taxon>
        <taxon>Amoebozoa</taxon>
        <taxon>Evosea</taxon>
        <taxon>Variosea</taxon>
        <taxon>Cavosteliida</taxon>
        <taxon>Cavosteliaceae</taxon>
        <taxon>Planoprotostelium</taxon>
    </lineage>
</organism>
<dbReference type="PROSITE" id="PS00720">
    <property type="entry name" value="RASGEF"/>
    <property type="match status" value="1"/>
</dbReference>
<dbReference type="InterPro" id="IPR036390">
    <property type="entry name" value="WH_DNA-bd_sf"/>
</dbReference>
<dbReference type="InParanoid" id="A0A2P6NJH5"/>
<dbReference type="PANTHER" id="PTHR23113">
    <property type="entry name" value="GUANINE NUCLEOTIDE EXCHANGE FACTOR"/>
    <property type="match status" value="1"/>
</dbReference>
<name>A0A2P6NJH5_9EUKA</name>
<feature type="region of interest" description="Disordered" evidence="3">
    <location>
        <begin position="860"/>
        <end position="894"/>
    </location>
</feature>
<dbReference type="Proteomes" id="UP000241769">
    <property type="component" value="Unassembled WGS sequence"/>
</dbReference>
<sequence length="894" mass="102258">MSRWLRSESVDAIDLSDLDTETTVVTGRPAALTAPSSFHNKNVLRKFVSSVSGGGGLLKRSFSFERSRSVDVDSWMANGDVHQPHTTSPVPLRRSPESSSVIIQGTHKPLPPLPRHATEQVLNIPRKGVSQPKKPPPLPPPRKVAENSNQEDVSMGAFILSKSVDLPPRNSRKIPDSPPPHPASISDYRKSRIISSKSQENFRRDRVSPSTTLGLNSQVPAKLFAALPRACLSADDVTIEHLRRRPTMQKSISFKRPDSAHPKIQTRVSNATFRQFESTALQQRQRRERGGHGSQLWFLDYNPDRARDLTDDPKLRPTITEKMKMVRRTISAPAILYKKPIKSNRVASSSQAVWKQLDKDETSSIFGAQRMLGRHRTEDSQRENRDIVFDIVEQEKVVMGGTVDRLIDKMINSLIQDVNYVLDFLYSFPTFITPILLLEKLFKYCEATGEDRNVASRRQRVYKILDLWFIHCCSDFDDEETLKKLTRFITKVSVWNSDHSILLQSQLQRHYKRRVFPVDFSSPIPLVEATLSRPDQLPGKAIKAKFDLRRTNTITPGSQDEYHRCVSGYEVINWCADTLELKNRLQARNYGQVLLDTGILCIQSKKTIVQFEDGERLYKMSDDWMPPLPPILIKKNTEGADFLELDPIEMTLFSESLFYDLTPRQMLRYPWTTANKNSAKSVQVDLILERFSWNSLWVVNEVMKSSTISQRRDVISRFIEIAEFCFRIKNFGDCMAILAGLNNRLVQKQKKAWAAISEKSQRDLVGLELHSPAYQSTMRKDHQQAAPLIPYFGFFVADIIRLDEVPDQIGGHLINFAKKRIYSNILKQLNGYKKKRFMLHPVPAYSQWLKSIKLEPEEKLQERLPEAMESPRFGSPPSSPGRTLELYKSTDSLK</sequence>
<dbReference type="Gene3D" id="1.20.870.10">
    <property type="entry name" value="Son of sevenless (SoS) protein Chain: S domain 1"/>
    <property type="match status" value="1"/>
</dbReference>
<dbReference type="PROSITE" id="PS50212">
    <property type="entry name" value="RASGEF_NTER"/>
    <property type="match status" value="1"/>
</dbReference>
<dbReference type="GO" id="GO:0007265">
    <property type="term" value="P:Ras protein signal transduction"/>
    <property type="evidence" value="ECO:0007669"/>
    <property type="project" value="TreeGrafter"/>
</dbReference>
<dbReference type="OrthoDB" id="546434at2759"/>
<dbReference type="Gene3D" id="1.10.10.10">
    <property type="entry name" value="Winged helix-like DNA-binding domain superfamily/Winged helix DNA-binding domain"/>
    <property type="match status" value="1"/>
</dbReference>
<dbReference type="InterPro" id="IPR023578">
    <property type="entry name" value="Ras_GEF_dom_sf"/>
</dbReference>